<feature type="domain" description="DUF3444" evidence="2">
    <location>
        <begin position="103"/>
        <end position="297"/>
    </location>
</feature>
<evidence type="ECO:0008006" key="5">
    <source>
        <dbReference type="Google" id="ProtNLM"/>
    </source>
</evidence>
<gene>
    <name evidence="3" type="ORF">IFM89_035990</name>
</gene>
<proteinExistence type="predicted"/>
<dbReference type="PANTHER" id="PTHR47374:SF2">
    <property type="entry name" value="OS01G0927400 PROTEIN"/>
    <property type="match status" value="1"/>
</dbReference>
<evidence type="ECO:0000313" key="3">
    <source>
        <dbReference type="EMBL" id="KAF9623009.1"/>
    </source>
</evidence>
<dbReference type="Proteomes" id="UP000631114">
    <property type="component" value="Unassembled WGS sequence"/>
</dbReference>
<accession>A0A835ITB5</accession>
<dbReference type="InterPro" id="IPR024593">
    <property type="entry name" value="DUF3444"/>
</dbReference>
<name>A0A835ITB5_9MAGN</name>
<dbReference type="EMBL" id="JADFTS010000002">
    <property type="protein sequence ID" value="KAF9623009.1"/>
    <property type="molecule type" value="Genomic_DNA"/>
</dbReference>
<evidence type="ECO:0000259" key="1">
    <source>
        <dbReference type="Pfam" id="PF03634"/>
    </source>
</evidence>
<dbReference type="AlphaFoldDB" id="A0A835ITB5"/>
<evidence type="ECO:0000259" key="2">
    <source>
        <dbReference type="Pfam" id="PF11926"/>
    </source>
</evidence>
<dbReference type="PANTHER" id="PTHR47374">
    <property type="entry name" value="ENDOSOME ANTIGEN-LIKE PROTEIN, PUTATIVE (DUF3444)-RELATED"/>
    <property type="match status" value="1"/>
</dbReference>
<dbReference type="OrthoDB" id="10250354at2759"/>
<dbReference type="Pfam" id="PF11926">
    <property type="entry name" value="DUF3444"/>
    <property type="match status" value="1"/>
</dbReference>
<organism evidence="3 4">
    <name type="scientific">Coptis chinensis</name>
    <dbReference type="NCBI Taxonomy" id="261450"/>
    <lineage>
        <taxon>Eukaryota</taxon>
        <taxon>Viridiplantae</taxon>
        <taxon>Streptophyta</taxon>
        <taxon>Embryophyta</taxon>
        <taxon>Tracheophyta</taxon>
        <taxon>Spermatophyta</taxon>
        <taxon>Magnoliopsida</taxon>
        <taxon>Ranunculales</taxon>
        <taxon>Ranunculaceae</taxon>
        <taxon>Coptidoideae</taxon>
        <taxon>Coptis</taxon>
    </lineage>
</organism>
<evidence type="ECO:0000313" key="4">
    <source>
        <dbReference type="Proteomes" id="UP000631114"/>
    </source>
</evidence>
<protein>
    <recommendedName>
        <fullName evidence="5">DUF3444 domain-containing protein</fullName>
    </recommendedName>
</protein>
<sequence length="319" mass="37191">MRTNNKKKHSPAKTKVSNKQLKEKLGRLTHFRVPKSYASIVTNLCKQLDHTSEAETFEWLLKQAEPSVRAVLGKTYYQQEQEEKREGPIIINNHKKTDVVAYYDSHRLQSYNHYELGSVWALSDEVDGMPRLYGKICRLFPEELEIEVALLEPQPVEHYEKKWGVDNNLPMVCGTFKEVEEKMVVEITDFSHRVMCENVRGSFYHIFPKKGEVWAVYKKWDVNWTLHDLNSHIEYEIVEVVSDLSTCIIGVRLVRVEGFEALFKRQMRRGLEKTQQFSRKELLRFSHRVPASKLDGEVMDGFPSGSWMLKSSAIPPMLL</sequence>
<dbReference type="Pfam" id="PF03634">
    <property type="entry name" value="TCP"/>
    <property type="match status" value="1"/>
</dbReference>
<comment type="caution">
    <text evidence="3">The sequence shown here is derived from an EMBL/GenBank/DDBJ whole genome shotgun (WGS) entry which is preliminary data.</text>
</comment>
<dbReference type="InterPro" id="IPR017887">
    <property type="entry name" value="TF_TCP_subgr"/>
</dbReference>
<reference evidence="3 4" key="1">
    <citation type="submission" date="2020-10" db="EMBL/GenBank/DDBJ databases">
        <title>The Coptis chinensis genome and diversification of protoberbering-type alkaloids.</title>
        <authorList>
            <person name="Wang B."/>
            <person name="Shu S."/>
            <person name="Song C."/>
            <person name="Liu Y."/>
        </authorList>
    </citation>
    <scope>NUCLEOTIDE SEQUENCE [LARGE SCALE GENOMIC DNA]</scope>
    <source>
        <strain evidence="3">HL-2020</strain>
        <tissue evidence="3">Leaf</tissue>
    </source>
</reference>
<feature type="domain" description="TCP" evidence="1">
    <location>
        <begin position="32"/>
        <end position="79"/>
    </location>
</feature>
<keyword evidence="4" id="KW-1185">Reference proteome</keyword>